<dbReference type="RefSeq" id="WP_084234199.1">
    <property type="nucleotide sequence ID" value="NZ_FWXW01000003.1"/>
</dbReference>
<proteinExistence type="predicted"/>
<sequence>MTEEEMLREVTRARRANIVIFCVFAALFAAAAIGWFVYRHQHTFTQEKWMNRPEHRVDIVDDMLAKYRVIGMTEEEITALLGGDDGKYARYSPEEDSIVYYLGPERGLFSIDSEWLVITFRSGAVSDYTVRTD</sequence>
<evidence type="ECO:0008006" key="4">
    <source>
        <dbReference type="Google" id="ProtNLM"/>
    </source>
</evidence>
<dbReference type="OrthoDB" id="2858410at2"/>
<name>A0A1W2A6L0_9FIRM</name>
<keyword evidence="3" id="KW-1185">Reference proteome</keyword>
<feature type="transmembrane region" description="Helical" evidence="1">
    <location>
        <begin position="16"/>
        <end position="38"/>
    </location>
</feature>
<keyword evidence="1" id="KW-0812">Transmembrane</keyword>
<protein>
    <recommendedName>
        <fullName evidence="4">SmpA / OmlA family protein</fullName>
    </recommendedName>
</protein>
<keyword evidence="1" id="KW-1133">Transmembrane helix</keyword>
<evidence type="ECO:0000256" key="1">
    <source>
        <dbReference type="SAM" id="Phobius"/>
    </source>
</evidence>
<evidence type="ECO:0000313" key="3">
    <source>
        <dbReference type="Proteomes" id="UP000192790"/>
    </source>
</evidence>
<evidence type="ECO:0000313" key="2">
    <source>
        <dbReference type="EMBL" id="SMC56276.1"/>
    </source>
</evidence>
<dbReference type="AlphaFoldDB" id="A0A1W2A6L0"/>
<organism evidence="2 3">
    <name type="scientific">Papillibacter cinnamivorans DSM 12816</name>
    <dbReference type="NCBI Taxonomy" id="1122930"/>
    <lineage>
        <taxon>Bacteria</taxon>
        <taxon>Bacillati</taxon>
        <taxon>Bacillota</taxon>
        <taxon>Clostridia</taxon>
        <taxon>Eubacteriales</taxon>
        <taxon>Oscillospiraceae</taxon>
        <taxon>Papillibacter</taxon>
    </lineage>
</organism>
<gene>
    <name evidence="2" type="ORF">SAMN02745168_1565</name>
</gene>
<dbReference type="EMBL" id="FWXW01000003">
    <property type="protein sequence ID" value="SMC56276.1"/>
    <property type="molecule type" value="Genomic_DNA"/>
</dbReference>
<accession>A0A1W2A6L0</accession>
<keyword evidence="1" id="KW-0472">Membrane</keyword>
<reference evidence="2 3" key="1">
    <citation type="submission" date="2017-04" db="EMBL/GenBank/DDBJ databases">
        <authorList>
            <person name="Afonso C.L."/>
            <person name="Miller P.J."/>
            <person name="Scott M.A."/>
            <person name="Spackman E."/>
            <person name="Goraichik I."/>
            <person name="Dimitrov K.M."/>
            <person name="Suarez D.L."/>
            <person name="Swayne D.E."/>
        </authorList>
    </citation>
    <scope>NUCLEOTIDE SEQUENCE [LARGE SCALE GENOMIC DNA]</scope>
    <source>
        <strain evidence="2 3">DSM 12816</strain>
    </source>
</reference>
<dbReference type="Proteomes" id="UP000192790">
    <property type="component" value="Unassembled WGS sequence"/>
</dbReference>